<dbReference type="EMBL" id="JAWDID010000062">
    <property type="protein sequence ID" value="MDU0343223.1"/>
    <property type="molecule type" value="Genomic_DNA"/>
</dbReference>
<evidence type="ECO:0000256" key="1">
    <source>
        <dbReference type="SAM" id="Phobius"/>
    </source>
</evidence>
<evidence type="ECO:0000313" key="3">
    <source>
        <dbReference type="Proteomes" id="UP001254257"/>
    </source>
</evidence>
<comment type="caution">
    <text evidence="2">The sequence shown here is derived from an EMBL/GenBank/DDBJ whole genome shotgun (WGS) entry which is preliminary data.</text>
</comment>
<keyword evidence="1" id="KW-0812">Transmembrane</keyword>
<dbReference type="PANTHER" id="PTHR32251:SF17">
    <property type="entry name" value="STEROID 5-ALPHA REDUCTASE C-TERMINAL DOMAIN-CONTAINING PROTEIN"/>
    <property type="match status" value="1"/>
</dbReference>
<evidence type="ECO:0000313" key="2">
    <source>
        <dbReference type="EMBL" id="MDU0343223.1"/>
    </source>
</evidence>
<feature type="transmembrane region" description="Helical" evidence="1">
    <location>
        <begin position="145"/>
        <end position="161"/>
    </location>
</feature>
<dbReference type="PROSITE" id="PS50244">
    <property type="entry name" value="S5A_REDUCTASE"/>
    <property type="match status" value="1"/>
</dbReference>
<keyword evidence="3" id="KW-1185">Reference proteome</keyword>
<gene>
    <name evidence="2" type="ORF">RKE40_25290</name>
</gene>
<name>A0ABU3SEK4_9HYPH</name>
<dbReference type="Pfam" id="PF06966">
    <property type="entry name" value="DUF1295"/>
    <property type="match status" value="1"/>
</dbReference>
<dbReference type="RefSeq" id="WP_316020962.1">
    <property type="nucleotide sequence ID" value="NZ_JAWDID010000062.1"/>
</dbReference>
<proteinExistence type="predicted"/>
<dbReference type="Proteomes" id="UP001254257">
    <property type="component" value="Unassembled WGS sequence"/>
</dbReference>
<feature type="transmembrane region" description="Helical" evidence="1">
    <location>
        <begin position="114"/>
        <end position="133"/>
    </location>
</feature>
<reference evidence="2 3" key="1">
    <citation type="submission" date="2023-09" db="EMBL/GenBank/DDBJ databases">
        <title>Whole genome shotgun sequencing (WGS) of Bosea sp. ZW T0_25, isolated from stored onions (Allium cepa).</title>
        <authorList>
            <person name="Stoll D.A."/>
            <person name="Huch M."/>
        </authorList>
    </citation>
    <scope>NUCLEOTIDE SEQUENCE [LARGE SCALE GENOMIC DNA]</scope>
    <source>
        <strain evidence="2 3">ZW T0_25</strain>
    </source>
</reference>
<protein>
    <submittedName>
        <fullName evidence="2">DUF1295 domain-containing protein</fullName>
    </submittedName>
</protein>
<dbReference type="PANTHER" id="PTHR32251">
    <property type="entry name" value="3-OXO-5-ALPHA-STEROID 4-DEHYDROGENASE"/>
    <property type="match status" value="1"/>
</dbReference>
<organism evidence="2 3">
    <name type="scientific">Bosea rubneri</name>
    <dbReference type="NCBI Taxonomy" id="3075434"/>
    <lineage>
        <taxon>Bacteria</taxon>
        <taxon>Pseudomonadati</taxon>
        <taxon>Pseudomonadota</taxon>
        <taxon>Alphaproteobacteria</taxon>
        <taxon>Hyphomicrobiales</taxon>
        <taxon>Boseaceae</taxon>
        <taxon>Bosea</taxon>
    </lineage>
</organism>
<sequence>MTLASFAAALLFVAVAMSASMRLATWIERRTGNSGWIDVVWTFGLGATGVAGALLPFGDGPLARRLFVAALVTAWALRLGLHIAGRTTGISDDPRYARMKRDWGAQAAGKMARLLQLQAFASIPLATGIILAAHNPAAFGQMQDWLGLALFLAGITGGRIADRQLRTFARSDGGGVCDQGLWAYSRHPNYFFECVLWCAYAVIASGAAYALGWLAWLAPAAITLLLVRISGIPPLEEHMLAKHGDAYRDYQGRTSAFIPLPPKGVGP</sequence>
<keyword evidence="1" id="KW-1133">Transmembrane helix</keyword>
<feature type="transmembrane region" description="Helical" evidence="1">
    <location>
        <begin position="190"/>
        <end position="210"/>
    </location>
</feature>
<accession>A0ABU3SEK4</accession>
<feature type="transmembrane region" description="Helical" evidence="1">
    <location>
        <begin position="34"/>
        <end position="57"/>
    </location>
</feature>
<keyword evidence="1" id="KW-0472">Membrane</keyword>
<dbReference type="Gene3D" id="1.20.120.1630">
    <property type="match status" value="1"/>
</dbReference>
<dbReference type="InterPro" id="IPR010721">
    <property type="entry name" value="UstE-like"/>
</dbReference>